<dbReference type="SUPFAM" id="SSF53383">
    <property type="entry name" value="PLP-dependent transferases"/>
    <property type="match status" value="1"/>
</dbReference>
<dbReference type="InterPro" id="IPR015424">
    <property type="entry name" value="PyrdxlP-dep_Trfase"/>
</dbReference>
<keyword evidence="4 7" id="KW-0238">DNA-binding</keyword>
<accession>A0A2H1K747</accession>
<sequence length="466" mass="50245">MELNVTGRNFREVYVNSAPETTSREQVSAAWLCEQLSEASAGGIASTLSRLIRSGVIGGGSQLPTVRALAARLGVSPATVSAAWNTLRKQRVIEGSGRQGTWVLNKPSRLAPARYENIRQFWQSGVLDLTLAAPDPALLPDAVHAMQQAEQDPELNFYERPRIAARLQRAAEASWPWEPQSWLAVNGGYEGLLLLLSSCVVPGDYVAVADPSAPRILDILEHVGARVLPVATDTSGPRPDSLELALRMQPVAFVYEPSVSSCTGDSVDAERRDQLASALRESKLLIIEDDGLGELASVPYCGLGTILPDQTVHVRSYSKSHGPDLRLAIVGGSADAVARAWGIRQFGAGWTSRLLQNALAWMLEDPQTKNQVAEAKQQYGERRKTMSGLLAQYGIEVSSKDGLCLWVPVISEQQALLVLASHGIGALGGAGSAIRSHSPMVRMSIGRELERPERIAELYSMAARAS</sequence>
<name>A0A2H1K747_BREAU</name>
<dbReference type="PROSITE" id="PS50949">
    <property type="entry name" value="HTH_GNTR"/>
    <property type="match status" value="1"/>
</dbReference>
<keyword evidence="5" id="KW-0804">Transcription</keyword>
<keyword evidence="3" id="KW-0805">Transcription regulation</keyword>
<evidence type="ECO:0000256" key="1">
    <source>
        <dbReference type="ARBA" id="ARBA00005384"/>
    </source>
</evidence>
<evidence type="ECO:0000259" key="6">
    <source>
        <dbReference type="PROSITE" id="PS50949"/>
    </source>
</evidence>
<proteinExistence type="inferred from homology"/>
<evidence type="ECO:0000256" key="4">
    <source>
        <dbReference type="ARBA" id="ARBA00023125"/>
    </source>
</evidence>
<gene>
    <name evidence="7" type="ORF">BAUR9175_03193</name>
</gene>
<dbReference type="InterPro" id="IPR036390">
    <property type="entry name" value="WH_DNA-bd_sf"/>
</dbReference>
<protein>
    <submittedName>
        <fullName evidence="7">DNA-binding transcriptional regulator, MocR family, contains an aminotransferase domain</fullName>
    </submittedName>
</protein>
<dbReference type="GO" id="GO:0008483">
    <property type="term" value="F:transaminase activity"/>
    <property type="evidence" value="ECO:0007669"/>
    <property type="project" value="UniProtKB-KW"/>
</dbReference>
<dbReference type="Proteomes" id="UP000234525">
    <property type="component" value="Unassembled WGS sequence"/>
</dbReference>
<dbReference type="InterPro" id="IPR004839">
    <property type="entry name" value="Aminotransferase_I/II_large"/>
</dbReference>
<dbReference type="InterPro" id="IPR000524">
    <property type="entry name" value="Tscrpt_reg_HTH_GntR"/>
</dbReference>
<organism evidence="7 8">
    <name type="scientific">Brevibacterium aurantiacum</name>
    <dbReference type="NCBI Taxonomy" id="273384"/>
    <lineage>
        <taxon>Bacteria</taxon>
        <taxon>Bacillati</taxon>
        <taxon>Actinomycetota</taxon>
        <taxon>Actinomycetes</taxon>
        <taxon>Micrococcales</taxon>
        <taxon>Brevibacteriaceae</taxon>
        <taxon>Brevibacterium</taxon>
    </lineage>
</organism>
<reference evidence="7" key="1">
    <citation type="submission" date="2017-03" db="EMBL/GenBank/DDBJ databases">
        <authorList>
            <person name="Monnet C."/>
        </authorList>
    </citation>
    <scope>NUCLEOTIDE SEQUENCE [LARGE SCALE GENOMIC DNA]</scope>
    <source>
        <strain evidence="7">ATCC 9175</strain>
    </source>
</reference>
<dbReference type="InterPro" id="IPR051446">
    <property type="entry name" value="HTH_trans_reg/aminotransferase"/>
</dbReference>
<keyword evidence="8" id="KW-1185">Reference proteome</keyword>
<dbReference type="Gene3D" id="3.40.640.10">
    <property type="entry name" value="Type I PLP-dependent aspartate aminotransferase-like (Major domain)"/>
    <property type="match status" value="1"/>
</dbReference>
<dbReference type="GO" id="GO:0003677">
    <property type="term" value="F:DNA binding"/>
    <property type="evidence" value="ECO:0007669"/>
    <property type="project" value="UniProtKB-KW"/>
</dbReference>
<dbReference type="PANTHER" id="PTHR46577">
    <property type="entry name" value="HTH-TYPE TRANSCRIPTIONAL REGULATORY PROTEIN GABR"/>
    <property type="match status" value="1"/>
</dbReference>
<dbReference type="SUPFAM" id="SSF46785">
    <property type="entry name" value="Winged helix' DNA-binding domain"/>
    <property type="match status" value="1"/>
</dbReference>
<dbReference type="Pfam" id="PF00392">
    <property type="entry name" value="GntR"/>
    <property type="match status" value="1"/>
</dbReference>
<evidence type="ECO:0000256" key="3">
    <source>
        <dbReference type="ARBA" id="ARBA00023015"/>
    </source>
</evidence>
<dbReference type="GO" id="GO:0030170">
    <property type="term" value="F:pyridoxal phosphate binding"/>
    <property type="evidence" value="ECO:0007669"/>
    <property type="project" value="InterPro"/>
</dbReference>
<evidence type="ECO:0000313" key="8">
    <source>
        <dbReference type="Proteomes" id="UP000234525"/>
    </source>
</evidence>
<dbReference type="GO" id="GO:0003700">
    <property type="term" value="F:DNA-binding transcription factor activity"/>
    <property type="evidence" value="ECO:0007669"/>
    <property type="project" value="InterPro"/>
</dbReference>
<dbReference type="CDD" id="cd07377">
    <property type="entry name" value="WHTH_GntR"/>
    <property type="match status" value="1"/>
</dbReference>
<dbReference type="Pfam" id="PF00155">
    <property type="entry name" value="Aminotran_1_2"/>
    <property type="match status" value="1"/>
</dbReference>
<dbReference type="AlphaFoldDB" id="A0A2H1K747"/>
<feature type="domain" description="HTH gntR-type" evidence="6">
    <location>
        <begin position="38"/>
        <end position="106"/>
    </location>
</feature>
<evidence type="ECO:0000313" key="7">
    <source>
        <dbReference type="EMBL" id="SMX95479.1"/>
    </source>
</evidence>
<dbReference type="InterPro" id="IPR036388">
    <property type="entry name" value="WH-like_DNA-bd_sf"/>
</dbReference>
<comment type="caution">
    <text evidence="7">The sequence shown here is derived from an EMBL/GenBank/DDBJ whole genome shotgun (WGS) entry which is preliminary data.</text>
</comment>
<comment type="similarity">
    <text evidence="1">In the C-terminal section; belongs to the class-I pyridoxal-phosphate-dependent aminotransferase family.</text>
</comment>
<dbReference type="EMBL" id="FXZB01000026">
    <property type="protein sequence ID" value="SMX95479.1"/>
    <property type="molecule type" value="Genomic_DNA"/>
</dbReference>
<dbReference type="SMART" id="SM00345">
    <property type="entry name" value="HTH_GNTR"/>
    <property type="match status" value="1"/>
</dbReference>
<evidence type="ECO:0000256" key="5">
    <source>
        <dbReference type="ARBA" id="ARBA00023163"/>
    </source>
</evidence>
<dbReference type="InterPro" id="IPR015421">
    <property type="entry name" value="PyrdxlP-dep_Trfase_major"/>
</dbReference>
<keyword evidence="7" id="KW-0808">Transferase</keyword>
<keyword evidence="2" id="KW-0663">Pyridoxal phosphate</keyword>
<dbReference type="PANTHER" id="PTHR46577:SF1">
    <property type="entry name" value="HTH-TYPE TRANSCRIPTIONAL REGULATORY PROTEIN GABR"/>
    <property type="match status" value="1"/>
</dbReference>
<dbReference type="Gene3D" id="1.10.10.10">
    <property type="entry name" value="Winged helix-like DNA-binding domain superfamily/Winged helix DNA-binding domain"/>
    <property type="match status" value="1"/>
</dbReference>
<dbReference type="CDD" id="cd00609">
    <property type="entry name" value="AAT_like"/>
    <property type="match status" value="1"/>
</dbReference>
<keyword evidence="7" id="KW-0032">Aminotransferase</keyword>
<evidence type="ECO:0000256" key="2">
    <source>
        <dbReference type="ARBA" id="ARBA00022898"/>
    </source>
</evidence>